<gene>
    <name evidence="1" type="ORF">AF72_12590</name>
</gene>
<evidence type="ECO:0000313" key="2">
    <source>
        <dbReference type="Proteomes" id="UP000020406"/>
    </source>
</evidence>
<proteinExistence type="predicted"/>
<reference evidence="1 2" key="1">
    <citation type="journal article" date="2014" name="Genome Announc.">
        <title>Draft Genome Sequence of Xylella fastidiosa Pear Leaf Scorch Strain in Taiwan.</title>
        <authorList>
            <person name="Su C.C."/>
            <person name="Deng W.L."/>
            <person name="Jan F.J."/>
            <person name="Chang C.J."/>
            <person name="Huang H."/>
            <person name="Chen J."/>
        </authorList>
    </citation>
    <scope>NUCLEOTIDE SEQUENCE [LARGE SCALE GENOMIC DNA]</scope>
    <source>
        <strain evidence="1 2">PLS229</strain>
    </source>
</reference>
<dbReference type="AlphaFoldDB" id="Z9JFF1"/>
<dbReference type="Proteomes" id="UP000020406">
    <property type="component" value="Unassembled WGS sequence"/>
</dbReference>
<sequence length="71" mass="7751">MAGTRRTQRGGYVCLSIGDASCVYPAIPNASIGAERSARYAQGHEGNLCGLGRVYIFIHAFDIQVYEADRR</sequence>
<organism evidence="1 2">
    <name type="scientific">Xylella taiwanensis</name>
    <dbReference type="NCBI Taxonomy" id="1444770"/>
    <lineage>
        <taxon>Bacteria</taxon>
        <taxon>Pseudomonadati</taxon>
        <taxon>Pseudomonadota</taxon>
        <taxon>Gammaproteobacteria</taxon>
        <taxon>Lysobacterales</taxon>
        <taxon>Lysobacteraceae</taxon>
        <taxon>Xylella</taxon>
    </lineage>
</organism>
<evidence type="ECO:0000313" key="1">
    <source>
        <dbReference type="EMBL" id="EWS77110.1"/>
    </source>
</evidence>
<name>Z9JFF1_9GAMM</name>
<comment type="caution">
    <text evidence="1">The sequence shown here is derived from an EMBL/GenBank/DDBJ whole genome shotgun (WGS) entry which is preliminary data.</text>
</comment>
<protein>
    <submittedName>
        <fullName evidence="1">Uncharacterized protein</fullName>
    </submittedName>
</protein>
<dbReference type="EMBL" id="JDSQ01000032">
    <property type="protein sequence ID" value="EWS77110.1"/>
    <property type="molecule type" value="Genomic_DNA"/>
</dbReference>
<accession>Z9JFF1</accession>